<dbReference type="InterPro" id="IPR019734">
    <property type="entry name" value="TPR_rpt"/>
</dbReference>
<dbReference type="InterPro" id="IPR051012">
    <property type="entry name" value="CellSynth/LPSAsmb/PSIAsmb"/>
</dbReference>
<evidence type="ECO:0000256" key="4">
    <source>
        <dbReference type="SAM" id="MobiDB-lite"/>
    </source>
</evidence>
<keyword evidence="2 3" id="KW-0802">TPR repeat</keyword>
<dbReference type="PROSITE" id="PS50293">
    <property type="entry name" value="TPR_REGION"/>
    <property type="match status" value="1"/>
</dbReference>
<proteinExistence type="predicted"/>
<evidence type="ECO:0000313" key="5">
    <source>
        <dbReference type="EMBL" id="PID55920.1"/>
    </source>
</evidence>
<dbReference type="PANTHER" id="PTHR45586:SF1">
    <property type="entry name" value="LIPOPOLYSACCHARIDE ASSEMBLY PROTEIN B"/>
    <property type="match status" value="1"/>
</dbReference>
<dbReference type="SMART" id="SM00028">
    <property type="entry name" value="TPR"/>
    <property type="match status" value="4"/>
</dbReference>
<dbReference type="SUPFAM" id="SSF48452">
    <property type="entry name" value="TPR-like"/>
    <property type="match status" value="1"/>
</dbReference>
<gene>
    <name evidence="5" type="ORF">CSB45_13965</name>
</gene>
<dbReference type="Proteomes" id="UP000229740">
    <property type="component" value="Unassembled WGS sequence"/>
</dbReference>
<feature type="repeat" description="TPR" evidence="3">
    <location>
        <begin position="225"/>
        <end position="258"/>
    </location>
</feature>
<feature type="compositionally biased region" description="Low complexity" evidence="4">
    <location>
        <begin position="328"/>
        <end position="337"/>
    </location>
</feature>
<feature type="region of interest" description="Disordered" evidence="4">
    <location>
        <begin position="317"/>
        <end position="349"/>
    </location>
</feature>
<dbReference type="InterPro" id="IPR011990">
    <property type="entry name" value="TPR-like_helical_dom_sf"/>
</dbReference>
<dbReference type="AlphaFoldDB" id="A0A2G6E1K2"/>
<organism evidence="5 6">
    <name type="scientific">candidate division KSB3 bacterium</name>
    <dbReference type="NCBI Taxonomy" id="2044937"/>
    <lineage>
        <taxon>Bacteria</taxon>
        <taxon>candidate division KSB3</taxon>
    </lineage>
</organism>
<evidence type="ECO:0000256" key="1">
    <source>
        <dbReference type="ARBA" id="ARBA00022737"/>
    </source>
</evidence>
<dbReference type="InterPro" id="IPR013105">
    <property type="entry name" value="TPR_2"/>
</dbReference>
<comment type="caution">
    <text evidence="5">The sequence shown here is derived from an EMBL/GenBank/DDBJ whole genome shotgun (WGS) entry which is preliminary data.</text>
</comment>
<evidence type="ECO:0000313" key="6">
    <source>
        <dbReference type="Proteomes" id="UP000229740"/>
    </source>
</evidence>
<protein>
    <submittedName>
        <fullName evidence="5">Uncharacterized protein</fullName>
    </submittedName>
</protein>
<accession>A0A2G6E1K2</accession>
<dbReference type="Gene3D" id="1.25.40.10">
    <property type="entry name" value="Tetratricopeptide repeat domain"/>
    <property type="match status" value="2"/>
</dbReference>
<keyword evidence="1" id="KW-0677">Repeat</keyword>
<name>A0A2G6E1K2_9BACT</name>
<reference evidence="5 6" key="1">
    <citation type="submission" date="2017-10" db="EMBL/GenBank/DDBJ databases">
        <title>Novel microbial diversity and functional potential in the marine mammal oral microbiome.</title>
        <authorList>
            <person name="Dudek N.K."/>
            <person name="Sun C.L."/>
            <person name="Burstein D."/>
            <person name="Kantor R.S."/>
            <person name="Aliaga Goltsman D.S."/>
            <person name="Bik E.M."/>
            <person name="Thomas B.C."/>
            <person name="Banfield J.F."/>
            <person name="Relman D.A."/>
        </authorList>
    </citation>
    <scope>NUCLEOTIDE SEQUENCE [LARGE SCALE GENOMIC DNA]</scope>
    <source>
        <strain evidence="5">DOLZORAL124_49_17</strain>
    </source>
</reference>
<sequence>MNSTHMTMIACTLFGVCHLLGACHHPRALYEDAPRPPIEVGREYENNRRYARAEAAYQQIDDIVSRNMTLDQLAAAWDSTNATITRAQRLVSAAPQKASARFILAQACYQKALLCTRYTRESQGNYPRDYVFGEQDHFYSQALQQSKIAIRLDPTLTDARLLIAKIYLASSLYDQAFKELKRLIVSHPKYARGYYALGKMYLETGQYDKVRRYLVRSIKLDPDFLDAYYLLGQYFLDIRWYDYAAKTFLEILRRKPADSPSFDMLLKASYELGKFYVEQGAYDQGILLFQAILKVYSSHEIHQSLLHAKTLLNEATQHAESDDGLGDSLPQQNSPSQEEPPLPSAEGSE</sequence>
<dbReference type="EMBL" id="PDPS01000041">
    <property type="protein sequence ID" value="PID55920.1"/>
    <property type="molecule type" value="Genomic_DNA"/>
</dbReference>
<dbReference type="PANTHER" id="PTHR45586">
    <property type="entry name" value="TPR REPEAT-CONTAINING PROTEIN PA4667"/>
    <property type="match status" value="1"/>
</dbReference>
<evidence type="ECO:0000256" key="3">
    <source>
        <dbReference type="PROSITE-ProRule" id="PRU00339"/>
    </source>
</evidence>
<dbReference type="PROSITE" id="PS50005">
    <property type="entry name" value="TPR"/>
    <property type="match status" value="2"/>
</dbReference>
<feature type="repeat" description="TPR" evidence="3">
    <location>
        <begin position="191"/>
        <end position="224"/>
    </location>
</feature>
<evidence type="ECO:0000256" key="2">
    <source>
        <dbReference type="ARBA" id="ARBA00022803"/>
    </source>
</evidence>
<dbReference type="Pfam" id="PF07719">
    <property type="entry name" value="TPR_2"/>
    <property type="match status" value="1"/>
</dbReference>